<accession>A0ACB9ZGB8</accession>
<reference evidence="1 2" key="1">
    <citation type="journal article" date="2022" name="New Phytol.">
        <title>Ecological generalism drives hyperdiversity of secondary metabolite gene clusters in xylarialean endophytes.</title>
        <authorList>
            <person name="Franco M.E.E."/>
            <person name="Wisecaver J.H."/>
            <person name="Arnold A.E."/>
            <person name="Ju Y.M."/>
            <person name="Slot J.C."/>
            <person name="Ahrendt S."/>
            <person name="Moore L.P."/>
            <person name="Eastman K.E."/>
            <person name="Scott K."/>
            <person name="Konkel Z."/>
            <person name="Mondo S.J."/>
            <person name="Kuo A."/>
            <person name="Hayes R.D."/>
            <person name="Haridas S."/>
            <person name="Andreopoulos B."/>
            <person name="Riley R."/>
            <person name="LaButti K."/>
            <person name="Pangilinan J."/>
            <person name="Lipzen A."/>
            <person name="Amirebrahimi M."/>
            <person name="Yan J."/>
            <person name="Adam C."/>
            <person name="Keymanesh K."/>
            <person name="Ng V."/>
            <person name="Louie K."/>
            <person name="Northen T."/>
            <person name="Drula E."/>
            <person name="Henrissat B."/>
            <person name="Hsieh H.M."/>
            <person name="Youens-Clark K."/>
            <person name="Lutzoni F."/>
            <person name="Miadlikowska J."/>
            <person name="Eastwood D.C."/>
            <person name="Hamelin R.C."/>
            <person name="Grigoriev I.V."/>
            <person name="U'Ren J.M."/>
        </authorList>
    </citation>
    <scope>NUCLEOTIDE SEQUENCE [LARGE SCALE GENOMIC DNA]</scope>
    <source>
        <strain evidence="1 2">CBS 119005</strain>
    </source>
</reference>
<sequence>MTFSKHEPHGGRQGRPASIETLHRDGMLSIIGQISDVESLVNLIRASPNAVRHFRSYEGVTCQDLLIRELGPHLPIAVARLEASKAEWRPKRPLTWNVDQADEYSLKLNHFCNHYLSGQATELRVSAKYFTLEGTLKLLAFHRCVSDWTSGISLRMIQQPVESEFKYSNKPYERQINDQERYRVMKMLYVTEIVSTLLPQRRELKGKEPDKDWETFWRCFAPWEFSQYLEMQTMIFEFLRVCKL</sequence>
<comment type="caution">
    <text evidence="1">The sequence shown here is derived from an EMBL/GenBank/DDBJ whole genome shotgun (WGS) entry which is preliminary data.</text>
</comment>
<keyword evidence="2" id="KW-1185">Reference proteome</keyword>
<name>A0ACB9ZGB8_9PEZI</name>
<gene>
    <name evidence="1" type="ORF">F4820DRAFT_404004</name>
</gene>
<evidence type="ECO:0000313" key="2">
    <source>
        <dbReference type="Proteomes" id="UP001497700"/>
    </source>
</evidence>
<organism evidence="1 2">
    <name type="scientific">Hypoxylon rubiginosum</name>
    <dbReference type="NCBI Taxonomy" id="110542"/>
    <lineage>
        <taxon>Eukaryota</taxon>
        <taxon>Fungi</taxon>
        <taxon>Dikarya</taxon>
        <taxon>Ascomycota</taxon>
        <taxon>Pezizomycotina</taxon>
        <taxon>Sordariomycetes</taxon>
        <taxon>Xylariomycetidae</taxon>
        <taxon>Xylariales</taxon>
        <taxon>Hypoxylaceae</taxon>
        <taxon>Hypoxylon</taxon>
    </lineage>
</organism>
<proteinExistence type="predicted"/>
<dbReference type="Proteomes" id="UP001497700">
    <property type="component" value="Unassembled WGS sequence"/>
</dbReference>
<dbReference type="EMBL" id="MU393424">
    <property type="protein sequence ID" value="KAI4870514.1"/>
    <property type="molecule type" value="Genomic_DNA"/>
</dbReference>
<evidence type="ECO:0000313" key="1">
    <source>
        <dbReference type="EMBL" id="KAI4870514.1"/>
    </source>
</evidence>
<protein>
    <submittedName>
        <fullName evidence="1">Uncharacterized protein</fullName>
    </submittedName>
</protein>